<proteinExistence type="predicted"/>
<evidence type="ECO:0000313" key="1">
    <source>
        <dbReference type="EMBL" id="SNX85318.1"/>
    </source>
</evidence>
<gene>
    <name evidence="1" type="ORF">MEPE_04027</name>
</gene>
<name>A0AAJ5C689_9BASI</name>
<comment type="caution">
    <text evidence="1">The sequence shown here is derived from an EMBL/GenBank/DDBJ whole genome shotgun (WGS) entry which is preliminary data.</text>
</comment>
<evidence type="ECO:0000313" key="2">
    <source>
        <dbReference type="Proteomes" id="UP001294444"/>
    </source>
</evidence>
<dbReference type="Proteomes" id="UP001294444">
    <property type="component" value="Unassembled WGS sequence"/>
</dbReference>
<reference evidence="1" key="1">
    <citation type="submission" date="2023-10" db="EMBL/GenBank/DDBJ databases">
        <authorList>
            <person name="Guldener U."/>
        </authorList>
    </citation>
    <scope>NUCLEOTIDE SEQUENCE</scope>
    <source>
        <strain evidence="1">Mp4</strain>
    </source>
</reference>
<accession>A0AAJ5C689</accession>
<organism evidence="1 2">
    <name type="scientific">Melanopsichium pennsylvanicum</name>
    <dbReference type="NCBI Taxonomy" id="63383"/>
    <lineage>
        <taxon>Eukaryota</taxon>
        <taxon>Fungi</taxon>
        <taxon>Dikarya</taxon>
        <taxon>Basidiomycota</taxon>
        <taxon>Ustilaginomycotina</taxon>
        <taxon>Ustilaginomycetes</taxon>
        <taxon>Ustilaginales</taxon>
        <taxon>Ustilaginaceae</taxon>
        <taxon>Melanopsichium</taxon>
    </lineage>
</organism>
<protein>
    <submittedName>
        <fullName evidence="1">Uncharacterized protein</fullName>
    </submittedName>
</protein>
<keyword evidence="2" id="KW-1185">Reference proteome</keyword>
<sequence length="144" mass="16512">MFIPQFITNTYVLLNNTQSVKATYKKQGEIIAAHWKFGTVTRPQVRRQPHVRRGRGGKVQELLTTSRANCCNYLPPRRYNVSAVACQRSEFPDNAASSDRVLGRRECHDVDGILLVAGLDLSRRCRWRYEGLVVVPGPRLRFRL</sequence>
<dbReference type="AlphaFoldDB" id="A0AAJ5C689"/>
<dbReference type="EMBL" id="OAPG01000009">
    <property type="protein sequence ID" value="SNX85318.1"/>
    <property type="molecule type" value="Genomic_DNA"/>
</dbReference>